<reference evidence="33" key="3">
    <citation type="submission" date="2025-09" db="UniProtKB">
        <authorList>
            <consortium name="Ensembl"/>
        </authorList>
    </citation>
    <scope>IDENTIFICATION</scope>
</reference>
<evidence type="ECO:0000256" key="25">
    <source>
        <dbReference type="ARBA" id="ARBA00023212"/>
    </source>
</evidence>
<evidence type="ECO:0000256" key="26">
    <source>
        <dbReference type="ARBA" id="ARBA00023273"/>
    </source>
</evidence>
<dbReference type="InterPro" id="IPR036028">
    <property type="entry name" value="SH3-like_dom_sf"/>
</dbReference>
<evidence type="ECO:0000256" key="15">
    <source>
        <dbReference type="ARBA" id="ARBA00022448"/>
    </source>
</evidence>
<evidence type="ECO:0000256" key="24">
    <source>
        <dbReference type="ARBA" id="ARBA00023203"/>
    </source>
</evidence>
<dbReference type="SMART" id="SM00102">
    <property type="entry name" value="ADF"/>
    <property type="match status" value="1"/>
</dbReference>
<feature type="region of interest" description="Disordered" evidence="30">
    <location>
        <begin position="191"/>
        <end position="233"/>
    </location>
</feature>
<dbReference type="Pfam" id="PF14604">
    <property type="entry name" value="SH3_9"/>
    <property type="match status" value="1"/>
</dbReference>
<dbReference type="GO" id="GO:0045773">
    <property type="term" value="P:positive regulation of axon extension"/>
    <property type="evidence" value="ECO:0007669"/>
    <property type="project" value="TreeGrafter"/>
</dbReference>
<evidence type="ECO:0000256" key="13">
    <source>
        <dbReference type="ARBA" id="ARBA00011039"/>
    </source>
</evidence>
<dbReference type="InterPro" id="IPR035717">
    <property type="entry name" value="Drebrin-like_SH3"/>
</dbReference>
<dbReference type="GO" id="GO:0030427">
    <property type="term" value="C:site of polarized growth"/>
    <property type="evidence" value="ECO:0007669"/>
    <property type="project" value="TreeGrafter"/>
</dbReference>
<keyword evidence="16" id="KW-1003">Cell membrane</keyword>
<evidence type="ECO:0000259" key="31">
    <source>
        <dbReference type="PROSITE" id="PS50002"/>
    </source>
</evidence>
<evidence type="ECO:0000256" key="11">
    <source>
        <dbReference type="ARBA" id="ARBA00004514"/>
    </source>
</evidence>
<evidence type="ECO:0000256" key="7">
    <source>
        <dbReference type="ARBA" id="ARBA00004413"/>
    </source>
</evidence>
<feature type="compositionally biased region" description="Basic and acidic residues" evidence="30">
    <location>
        <begin position="221"/>
        <end position="233"/>
    </location>
</feature>
<evidence type="ECO:0000256" key="19">
    <source>
        <dbReference type="ARBA" id="ARBA00022949"/>
    </source>
</evidence>
<dbReference type="PANTHER" id="PTHR10829">
    <property type="entry name" value="CORTACTIN AND DREBRIN"/>
    <property type="match status" value="1"/>
</dbReference>
<evidence type="ECO:0000256" key="14">
    <source>
        <dbReference type="ARBA" id="ARBA00022443"/>
    </source>
</evidence>
<feature type="domain" description="SH3" evidence="31">
    <location>
        <begin position="438"/>
        <end position="498"/>
    </location>
</feature>
<organism evidence="33 34">
    <name type="scientific">Poecilia formosa</name>
    <name type="common">Amazon molly</name>
    <name type="synonym">Limia formosa</name>
    <dbReference type="NCBI Taxonomy" id="48698"/>
    <lineage>
        <taxon>Eukaryota</taxon>
        <taxon>Metazoa</taxon>
        <taxon>Chordata</taxon>
        <taxon>Craniata</taxon>
        <taxon>Vertebrata</taxon>
        <taxon>Euteleostomi</taxon>
        <taxon>Actinopterygii</taxon>
        <taxon>Neopterygii</taxon>
        <taxon>Teleostei</taxon>
        <taxon>Neoteleostei</taxon>
        <taxon>Acanthomorphata</taxon>
        <taxon>Ovalentaria</taxon>
        <taxon>Atherinomorphae</taxon>
        <taxon>Cyprinodontiformes</taxon>
        <taxon>Poeciliidae</taxon>
        <taxon>Poeciliinae</taxon>
        <taxon>Poecilia</taxon>
    </lineage>
</organism>
<evidence type="ECO:0000256" key="28">
    <source>
        <dbReference type="ARBA" id="ARBA00034105"/>
    </source>
</evidence>
<dbReference type="EMBL" id="AYCK01014859">
    <property type="status" value="NOT_ANNOTATED_CDS"/>
    <property type="molecule type" value="Genomic_DNA"/>
</dbReference>
<dbReference type="OMA" id="HYASQYD"/>
<name>A0A096LWF6_POEFO</name>
<evidence type="ECO:0000256" key="22">
    <source>
        <dbReference type="ARBA" id="ARBA00023054"/>
    </source>
</evidence>
<dbReference type="GO" id="GO:0098974">
    <property type="term" value="P:postsynaptic actin cytoskeleton organization"/>
    <property type="evidence" value="ECO:0007669"/>
    <property type="project" value="TreeGrafter"/>
</dbReference>
<dbReference type="AlphaFoldDB" id="A0A096LWF6"/>
<evidence type="ECO:0000259" key="32">
    <source>
        <dbReference type="PROSITE" id="PS51263"/>
    </source>
</evidence>
<evidence type="ECO:0000256" key="3">
    <source>
        <dbReference type="ARBA" id="ARBA00004245"/>
    </source>
</evidence>
<dbReference type="GO" id="GO:0045211">
    <property type="term" value="C:postsynaptic membrane"/>
    <property type="evidence" value="ECO:0007669"/>
    <property type="project" value="TreeGrafter"/>
</dbReference>
<dbReference type="GO" id="GO:0048812">
    <property type="term" value="P:neuron projection morphogenesis"/>
    <property type="evidence" value="ECO:0007669"/>
    <property type="project" value="TreeGrafter"/>
</dbReference>
<dbReference type="Pfam" id="PF00241">
    <property type="entry name" value="Cofilin_ADF"/>
    <property type="match status" value="1"/>
</dbReference>
<dbReference type="GeneTree" id="ENSGT00940000156732"/>
<dbReference type="GO" id="GO:0030027">
    <property type="term" value="C:lamellipodium"/>
    <property type="evidence" value="ECO:0007669"/>
    <property type="project" value="UniProtKB-SubCell"/>
</dbReference>
<evidence type="ECO:0008006" key="35">
    <source>
        <dbReference type="Google" id="ProtNLM"/>
    </source>
</evidence>
<comment type="subcellular location">
    <subcellularLocation>
        <location evidence="7">Cell membrane</location>
        <topology evidence="7">Peripheral membrane protein</topology>
        <orientation evidence="7">Cytoplasmic side</orientation>
    </subcellularLocation>
    <subcellularLocation>
        <location evidence="5">Cell projection</location>
        <location evidence="5">Dendrite</location>
    </subcellularLocation>
    <subcellularLocation>
        <location evidence="10">Cell projection</location>
        <location evidence="10">Lamellipodium</location>
    </subcellularLocation>
    <subcellularLocation>
        <location evidence="2">Cell projection</location>
        <location evidence="2">Podosome</location>
    </subcellularLocation>
    <subcellularLocation>
        <location evidence="8">Cell projection</location>
        <location evidence="8">Ruffle</location>
    </subcellularLocation>
    <subcellularLocation>
        <location evidence="12">Cytoplasm</location>
        <location evidence="12">Cell cortex</location>
    </subcellularLocation>
    <subcellularLocation>
        <location evidence="3">Cytoplasm</location>
        <location evidence="3">Cytoskeleton</location>
    </subcellularLocation>
    <subcellularLocation>
        <location evidence="11">Cytoplasm</location>
        <location evidence="11">Cytosol</location>
    </subcellularLocation>
    <subcellularLocation>
        <location evidence="1">Cytoplasmic vesicle</location>
        <location evidence="1">Clathrin-coated vesicle membrane</location>
        <topology evidence="1">Peripheral membrane protein</topology>
        <orientation evidence="1">Cytoplasmic side</orientation>
    </subcellularLocation>
    <subcellularLocation>
        <location evidence="6">Early endosome</location>
    </subcellularLocation>
    <subcellularLocation>
        <location evidence="4">Golgi apparatus membrane</location>
        <topology evidence="4">Peripheral membrane protein</topology>
        <orientation evidence="4">Cytoplasmic side</orientation>
    </subcellularLocation>
    <subcellularLocation>
        <location evidence="9">Perikaryon</location>
    </subcellularLocation>
    <subcellularLocation>
        <location evidence="28">Postsynaptic density</location>
    </subcellularLocation>
</comment>
<evidence type="ECO:0000256" key="4">
    <source>
        <dbReference type="ARBA" id="ARBA00004255"/>
    </source>
</evidence>
<keyword evidence="20" id="KW-0770">Synapse</keyword>
<comment type="similarity">
    <text evidence="13">Belongs to the ABP1 family.</text>
</comment>
<dbReference type="FunFam" id="2.30.30.40:FF:000046">
    <property type="entry name" value="Drebrin-like protein isoform B"/>
    <property type="match status" value="1"/>
</dbReference>
<dbReference type="EMBL" id="AYCK01014858">
    <property type="status" value="NOT_ANNOTATED_CDS"/>
    <property type="molecule type" value="Genomic_DNA"/>
</dbReference>
<dbReference type="GO" id="GO:0005829">
    <property type="term" value="C:cytosol"/>
    <property type="evidence" value="ECO:0007669"/>
    <property type="project" value="UniProtKB-SubCell"/>
</dbReference>
<dbReference type="GO" id="GO:0000139">
    <property type="term" value="C:Golgi membrane"/>
    <property type="evidence" value="ECO:0007669"/>
    <property type="project" value="UniProtKB-SubCell"/>
</dbReference>
<keyword evidence="34" id="KW-1185">Reference proteome</keyword>
<reference evidence="33" key="2">
    <citation type="submission" date="2025-08" db="UniProtKB">
        <authorList>
            <consortium name="Ensembl"/>
        </authorList>
    </citation>
    <scope>IDENTIFICATION</scope>
</reference>
<keyword evidence="17" id="KW-0963">Cytoplasm</keyword>
<dbReference type="GO" id="GO:0002102">
    <property type="term" value="C:podosome"/>
    <property type="evidence" value="ECO:0007669"/>
    <property type="project" value="UniProtKB-SubCell"/>
</dbReference>
<keyword evidence="21" id="KW-0333">Golgi apparatus</keyword>
<dbReference type="InterPro" id="IPR001452">
    <property type="entry name" value="SH3_domain"/>
</dbReference>
<dbReference type="InterPro" id="IPR002108">
    <property type="entry name" value="ADF-H"/>
</dbReference>
<dbReference type="EMBL" id="AYCK01014857">
    <property type="status" value="NOT_ANNOTATED_CDS"/>
    <property type="molecule type" value="Genomic_DNA"/>
</dbReference>
<dbReference type="PANTHER" id="PTHR10829:SF12">
    <property type="entry name" value="DREBRIN-LIKE PROTEIN"/>
    <property type="match status" value="1"/>
</dbReference>
<evidence type="ECO:0000256" key="2">
    <source>
        <dbReference type="ARBA" id="ARBA00004188"/>
    </source>
</evidence>
<keyword evidence="25" id="KW-0206">Cytoskeleton</keyword>
<dbReference type="GO" id="GO:0061003">
    <property type="term" value="P:positive regulation of dendritic spine morphogenesis"/>
    <property type="evidence" value="ECO:0007669"/>
    <property type="project" value="TreeGrafter"/>
</dbReference>
<evidence type="ECO:0000256" key="10">
    <source>
        <dbReference type="ARBA" id="ARBA00004510"/>
    </source>
</evidence>
<dbReference type="CDD" id="cd11960">
    <property type="entry name" value="SH3_Abp1_eu"/>
    <property type="match status" value="1"/>
</dbReference>
<dbReference type="GO" id="GO:0014069">
    <property type="term" value="C:postsynaptic density"/>
    <property type="evidence" value="ECO:0007669"/>
    <property type="project" value="UniProtKB-SubCell"/>
</dbReference>
<evidence type="ECO:0000256" key="18">
    <source>
        <dbReference type="ARBA" id="ARBA00022753"/>
    </source>
</evidence>
<keyword evidence="15" id="KW-0813">Transport</keyword>
<feature type="compositionally biased region" description="Acidic residues" evidence="30">
    <location>
        <begin position="378"/>
        <end position="387"/>
    </location>
</feature>
<dbReference type="SMART" id="SM00326">
    <property type="entry name" value="SH3"/>
    <property type="match status" value="1"/>
</dbReference>
<feature type="region of interest" description="Disordered" evidence="30">
    <location>
        <begin position="246"/>
        <end position="265"/>
    </location>
</feature>
<keyword evidence="27" id="KW-0968">Cytoplasmic vesicle</keyword>
<reference evidence="34" key="1">
    <citation type="submission" date="2013-10" db="EMBL/GenBank/DDBJ databases">
        <authorList>
            <person name="Schartl M."/>
            <person name="Warren W."/>
        </authorList>
    </citation>
    <scope>NUCLEOTIDE SEQUENCE [LARGE SCALE GENOMIC DNA]</scope>
    <source>
        <strain evidence="34">female</strain>
    </source>
</reference>
<feature type="compositionally biased region" description="Polar residues" evidence="30">
    <location>
        <begin position="391"/>
        <end position="405"/>
    </location>
</feature>
<dbReference type="PRINTS" id="PR00452">
    <property type="entry name" value="SH3DOMAIN"/>
</dbReference>
<feature type="compositionally biased region" description="Basic and acidic residues" evidence="30">
    <location>
        <begin position="246"/>
        <end position="261"/>
    </location>
</feature>
<dbReference type="Proteomes" id="UP000028760">
    <property type="component" value="Unassembled WGS sequence"/>
</dbReference>
<dbReference type="FunFam" id="3.40.20.10:FF:000011">
    <property type="entry name" value="Drebrin-like protein B"/>
    <property type="match status" value="1"/>
</dbReference>
<evidence type="ECO:0000313" key="34">
    <source>
        <dbReference type="Proteomes" id="UP000028760"/>
    </source>
</evidence>
<evidence type="ECO:0000256" key="12">
    <source>
        <dbReference type="ARBA" id="ARBA00004544"/>
    </source>
</evidence>
<dbReference type="GO" id="GO:0005884">
    <property type="term" value="C:actin filament"/>
    <property type="evidence" value="ECO:0007669"/>
    <property type="project" value="TreeGrafter"/>
</dbReference>
<evidence type="ECO:0000256" key="6">
    <source>
        <dbReference type="ARBA" id="ARBA00004412"/>
    </source>
</evidence>
<keyword evidence="18" id="KW-0967">Endosome</keyword>
<evidence type="ECO:0000256" key="27">
    <source>
        <dbReference type="ARBA" id="ARBA00023329"/>
    </source>
</evidence>
<dbReference type="GO" id="GO:0005769">
    <property type="term" value="C:early endosome"/>
    <property type="evidence" value="ECO:0007669"/>
    <property type="project" value="UniProtKB-SubCell"/>
</dbReference>
<dbReference type="PROSITE" id="PS50002">
    <property type="entry name" value="SH3"/>
    <property type="match status" value="1"/>
</dbReference>
<keyword evidence="24" id="KW-0009">Actin-binding</keyword>
<dbReference type="PROSITE" id="PS51263">
    <property type="entry name" value="ADF_H"/>
    <property type="match status" value="1"/>
</dbReference>
<dbReference type="Ensembl" id="ENSPFOT00000022044.1">
    <property type="protein sequence ID" value="ENSPFOP00000023497.1"/>
    <property type="gene ID" value="ENSPFOG00000005850.2"/>
</dbReference>
<accession>A0A096LWF6</accession>
<dbReference type="GO" id="GO:0030864">
    <property type="term" value="C:cortical actin cytoskeleton"/>
    <property type="evidence" value="ECO:0007669"/>
    <property type="project" value="TreeGrafter"/>
</dbReference>
<keyword evidence="22" id="KW-0175">Coiled coil</keyword>
<dbReference type="GO" id="GO:0043204">
    <property type="term" value="C:perikaryon"/>
    <property type="evidence" value="ECO:0007669"/>
    <property type="project" value="UniProtKB-SubCell"/>
</dbReference>
<keyword evidence="23" id="KW-0472">Membrane</keyword>
<dbReference type="SUPFAM" id="SSF50044">
    <property type="entry name" value="SH3-domain"/>
    <property type="match status" value="1"/>
</dbReference>
<evidence type="ECO:0000256" key="20">
    <source>
        <dbReference type="ARBA" id="ARBA00023018"/>
    </source>
</evidence>
<evidence type="ECO:0000256" key="5">
    <source>
        <dbReference type="ARBA" id="ARBA00004279"/>
    </source>
</evidence>
<evidence type="ECO:0000256" key="21">
    <source>
        <dbReference type="ARBA" id="ARBA00023034"/>
    </source>
</evidence>
<evidence type="ECO:0000256" key="8">
    <source>
        <dbReference type="ARBA" id="ARBA00004466"/>
    </source>
</evidence>
<dbReference type="Gene3D" id="2.30.30.40">
    <property type="entry name" value="SH3 Domains"/>
    <property type="match status" value="1"/>
</dbReference>
<dbReference type="Gene3D" id="3.40.20.10">
    <property type="entry name" value="Severin"/>
    <property type="match status" value="1"/>
</dbReference>
<keyword evidence="14 29" id="KW-0728">SH3 domain</keyword>
<evidence type="ECO:0000256" key="23">
    <source>
        <dbReference type="ARBA" id="ARBA00023136"/>
    </source>
</evidence>
<protein>
    <recommendedName>
        <fullName evidence="35">Drebrin-like a</fullName>
    </recommendedName>
</protein>
<evidence type="ECO:0000313" key="33">
    <source>
        <dbReference type="Ensembl" id="ENSPFOP00000023497.1"/>
    </source>
</evidence>
<dbReference type="SUPFAM" id="SSF55753">
    <property type="entry name" value="Actin depolymerizing proteins"/>
    <property type="match status" value="1"/>
</dbReference>
<evidence type="ECO:0000256" key="30">
    <source>
        <dbReference type="SAM" id="MobiDB-lite"/>
    </source>
</evidence>
<dbReference type="GO" id="GO:0030665">
    <property type="term" value="C:clathrin-coated vesicle membrane"/>
    <property type="evidence" value="ECO:0007669"/>
    <property type="project" value="UniProtKB-SubCell"/>
</dbReference>
<keyword evidence="26" id="KW-0966">Cell projection</keyword>
<evidence type="ECO:0000256" key="29">
    <source>
        <dbReference type="PROSITE-ProRule" id="PRU00192"/>
    </source>
</evidence>
<proteinExistence type="inferred from homology"/>
<feature type="domain" description="ADF-H" evidence="32">
    <location>
        <begin position="2"/>
        <end position="133"/>
    </location>
</feature>
<dbReference type="InterPro" id="IPR029006">
    <property type="entry name" value="ADF-H/Gelsolin-like_dom_sf"/>
</dbReference>
<sequence>MAVNLSKNGSALMAAYKKVVDAKSDTDWALFTYEGNSNDLRLAETGGGGLELLVEELNSGKVMYAFCRVPDPNSGLPKYVLILWTGEGVKDSRKGMCANHLSAIANFLKGAHVTINARTEEDVEPETILTKVAKASGANYNFHKQQNYIDAPRGPVIRGLQSTSHYIYPCTLSHADGMGVATAVLRQSGCSAPAGKADTTRQKSRNRTSNLPTAEGRSLQKRRDEEEREREQQRLLFRKAKSIKVKTEDVKTRQNEQENSKKVTGINAAASVQKANEAKSLISQRAFNPRDIFKQREQSFEANTPSPFTSRPGKLQSTFLSQKLFEPEEAVKPQSPPPDVHYPVTNPFSSATPELPSFPAAAFLPTLQETVTSHEQPADEFDDDADEMTAGNHSPTAESPVQQDLYQSPDPVGTADNLYENIYQDQTEDYNNPGDGEQQRYKARALYDYQAADDTEITFDPDDIITEIEMLDEGWWRGFGPDGNYGLFPANYVELLND</sequence>
<evidence type="ECO:0000256" key="17">
    <source>
        <dbReference type="ARBA" id="ARBA00022490"/>
    </source>
</evidence>
<dbReference type="GO" id="GO:0001726">
    <property type="term" value="C:ruffle"/>
    <property type="evidence" value="ECO:0007669"/>
    <property type="project" value="UniProtKB-SubCell"/>
</dbReference>
<evidence type="ECO:0000256" key="9">
    <source>
        <dbReference type="ARBA" id="ARBA00004484"/>
    </source>
</evidence>
<feature type="region of interest" description="Disordered" evidence="30">
    <location>
        <begin position="372"/>
        <end position="405"/>
    </location>
</feature>
<dbReference type="GO" id="GO:0051015">
    <property type="term" value="F:actin filament binding"/>
    <property type="evidence" value="ECO:0007669"/>
    <property type="project" value="TreeGrafter"/>
</dbReference>
<evidence type="ECO:0000256" key="1">
    <source>
        <dbReference type="ARBA" id="ARBA00004145"/>
    </source>
</evidence>
<dbReference type="GO" id="GO:0030425">
    <property type="term" value="C:dendrite"/>
    <property type="evidence" value="ECO:0007669"/>
    <property type="project" value="UniProtKB-SubCell"/>
</dbReference>
<dbReference type="GO" id="GO:0030833">
    <property type="term" value="P:regulation of actin filament polymerization"/>
    <property type="evidence" value="ECO:0007669"/>
    <property type="project" value="TreeGrafter"/>
</dbReference>
<evidence type="ECO:0000256" key="16">
    <source>
        <dbReference type="ARBA" id="ARBA00022475"/>
    </source>
</evidence>
<dbReference type="CDD" id="cd11281">
    <property type="entry name" value="ADF_drebrin_like"/>
    <property type="match status" value="1"/>
</dbReference>
<keyword evidence="19" id="KW-0965">Cell junction</keyword>